<dbReference type="InterPro" id="IPR036249">
    <property type="entry name" value="Thioredoxin-like_sf"/>
</dbReference>
<dbReference type="PANTHER" id="PTHR11260">
    <property type="entry name" value="GLUTATHIONE S-TRANSFERASE, GST, SUPERFAMILY, GST DOMAIN CONTAINING"/>
    <property type="match status" value="1"/>
</dbReference>
<evidence type="ECO:0000259" key="5">
    <source>
        <dbReference type="PROSITE" id="PS50405"/>
    </source>
</evidence>
<dbReference type="EC" id="2.5.1.18" evidence="3"/>
<dbReference type="SUPFAM" id="SSF47616">
    <property type="entry name" value="GST C-terminal domain-like"/>
    <property type="match status" value="1"/>
</dbReference>
<reference evidence="7" key="2">
    <citation type="submission" date="2021-01" db="EMBL/GenBank/DDBJ databases">
        <authorList>
            <person name="Lovell J.T."/>
            <person name="Bentley N."/>
            <person name="Bhattarai G."/>
            <person name="Jenkins J.W."/>
            <person name="Sreedasyam A."/>
            <person name="Alarcon Y."/>
            <person name="Bock C."/>
            <person name="Boston L."/>
            <person name="Carlson J."/>
            <person name="Cervantes K."/>
            <person name="Clermont K."/>
            <person name="Krom N."/>
            <person name="Kubenka K."/>
            <person name="Mamidi S."/>
            <person name="Mattison C."/>
            <person name="Monteros M."/>
            <person name="Pisani C."/>
            <person name="Plott C."/>
            <person name="Rajasekar S."/>
            <person name="Rhein H.S."/>
            <person name="Rohla C."/>
            <person name="Song M."/>
            <person name="Hilaire R.S."/>
            <person name="Shu S."/>
            <person name="Wells L."/>
            <person name="Wang X."/>
            <person name="Webber J."/>
            <person name="Heerema R.J."/>
            <person name="Klein P."/>
            <person name="Conner P."/>
            <person name="Grauke L."/>
            <person name="Grimwood J."/>
            <person name="Schmutz J."/>
            <person name="Randall J.J."/>
        </authorList>
    </citation>
    <scope>NUCLEOTIDE SEQUENCE</scope>
    <source>
        <tissue evidence="7">Leaf</tissue>
    </source>
</reference>
<dbReference type="Proteomes" id="UP000811609">
    <property type="component" value="Chromosome 3"/>
</dbReference>
<comment type="catalytic activity">
    <reaction evidence="2 3">
        <text>RX + glutathione = an S-substituted glutathione + a halide anion + H(+)</text>
        <dbReference type="Rhea" id="RHEA:16437"/>
        <dbReference type="ChEBI" id="CHEBI:15378"/>
        <dbReference type="ChEBI" id="CHEBI:16042"/>
        <dbReference type="ChEBI" id="CHEBI:17792"/>
        <dbReference type="ChEBI" id="CHEBI:57925"/>
        <dbReference type="ChEBI" id="CHEBI:90779"/>
        <dbReference type="EC" id="2.5.1.18"/>
    </reaction>
</comment>
<reference evidence="6" key="1">
    <citation type="submission" date="2020-12" db="EMBL/GenBank/DDBJ databases">
        <title>WGS assembly of Carya illinoinensis cv. Pawnee.</title>
        <authorList>
            <person name="Platts A."/>
            <person name="Shu S."/>
            <person name="Wright S."/>
            <person name="Barry K."/>
            <person name="Edger P."/>
            <person name="Pires J.C."/>
            <person name="Schmutz J."/>
        </authorList>
    </citation>
    <scope>NUCLEOTIDE SEQUENCE</scope>
    <source>
        <tissue evidence="6">Leaf</tissue>
    </source>
</reference>
<dbReference type="OrthoDB" id="202840at2759"/>
<dbReference type="PROSITE" id="PS50404">
    <property type="entry name" value="GST_NTER"/>
    <property type="match status" value="1"/>
</dbReference>
<evidence type="ECO:0000313" key="8">
    <source>
        <dbReference type="Proteomes" id="UP000811609"/>
    </source>
</evidence>
<keyword evidence="1 3" id="KW-0808">Transferase</keyword>
<comment type="similarity">
    <text evidence="3">Belongs to the GST superfamily.</text>
</comment>
<evidence type="ECO:0000313" key="7">
    <source>
        <dbReference type="EMBL" id="KAG6720677.1"/>
    </source>
</evidence>
<evidence type="ECO:0000256" key="1">
    <source>
        <dbReference type="ARBA" id="ARBA00022679"/>
    </source>
</evidence>
<dbReference type="GO" id="GO:0005829">
    <property type="term" value="C:cytosol"/>
    <property type="evidence" value="ECO:0007669"/>
    <property type="project" value="UniProtKB-SubCell"/>
</dbReference>
<accession>A0A8T1R0K9</accession>
<gene>
    <name evidence="6" type="ORF">CIPAW_03G078100</name>
    <name evidence="7" type="ORF">I3842_03G073500</name>
</gene>
<evidence type="ECO:0000313" key="6">
    <source>
        <dbReference type="EMBL" id="KAG6660049.1"/>
    </source>
</evidence>
<dbReference type="InterPro" id="IPR045073">
    <property type="entry name" value="Omega/Tau-like"/>
</dbReference>
<comment type="function">
    <text evidence="3">Is involved in the conjugation of reduced glutathione to a wide number of exogenous and endogenous hydrophobic electrophiles.</text>
</comment>
<dbReference type="Gene3D" id="1.20.1050.10">
    <property type="match status" value="1"/>
</dbReference>
<dbReference type="InterPro" id="IPR040079">
    <property type="entry name" value="Glutathione_S-Trfase"/>
</dbReference>
<evidence type="ECO:0000256" key="2">
    <source>
        <dbReference type="ARBA" id="ARBA00047960"/>
    </source>
</evidence>
<dbReference type="PANTHER" id="PTHR11260:SF547">
    <property type="entry name" value="GLUTATHIONE S-TRANSFERASE"/>
    <property type="match status" value="1"/>
</dbReference>
<evidence type="ECO:0000256" key="3">
    <source>
        <dbReference type="RuleBase" id="RU369102"/>
    </source>
</evidence>
<sequence length="205" mass="23554">MSKGEVVLLDCWASPFSMRVKIALEEKGVQREDRAENLLGERVSCYSPHQKVPVLLHDGKPICESTIIVCYIDEVWPAQPLLPTCLYARAHARFWADFIDKKVYEAGGRIWRSNGEAQEAGKEEFIQDYFGGECFAFIDIIAIALTSWFVAYEKIAGFKVEDHCPKFSAWIKRCLQRQSVAKVLPDPEEIYEFVLTLRKMQGIEW</sequence>
<dbReference type="EMBL" id="CM031811">
    <property type="protein sequence ID" value="KAG6660049.1"/>
    <property type="molecule type" value="Genomic_DNA"/>
</dbReference>
<dbReference type="SFLD" id="SFLDS00019">
    <property type="entry name" value="Glutathione_Transferase_(cytos"/>
    <property type="match status" value="1"/>
</dbReference>
<organism evidence="6 8">
    <name type="scientific">Carya illinoinensis</name>
    <name type="common">Pecan</name>
    <dbReference type="NCBI Taxonomy" id="32201"/>
    <lineage>
        <taxon>Eukaryota</taxon>
        <taxon>Viridiplantae</taxon>
        <taxon>Streptophyta</taxon>
        <taxon>Embryophyta</taxon>
        <taxon>Tracheophyta</taxon>
        <taxon>Spermatophyta</taxon>
        <taxon>Magnoliopsida</taxon>
        <taxon>eudicotyledons</taxon>
        <taxon>Gunneridae</taxon>
        <taxon>Pentapetalae</taxon>
        <taxon>rosids</taxon>
        <taxon>fabids</taxon>
        <taxon>Fagales</taxon>
        <taxon>Juglandaceae</taxon>
        <taxon>Carya</taxon>
    </lineage>
</organism>
<dbReference type="AlphaFoldDB" id="A0A8T1R0K9"/>
<dbReference type="Proteomes" id="UP000811246">
    <property type="component" value="Chromosome 3"/>
</dbReference>
<keyword evidence="8" id="KW-1185">Reference proteome</keyword>
<dbReference type="PROSITE" id="PS50405">
    <property type="entry name" value="GST_CTER"/>
    <property type="match status" value="1"/>
</dbReference>
<dbReference type="CDD" id="cd03185">
    <property type="entry name" value="GST_C_Tau"/>
    <property type="match status" value="1"/>
</dbReference>
<evidence type="ECO:0000259" key="4">
    <source>
        <dbReference type="PROSITE" id="PS50404"/>
    </source>
</evidence>
<dbReference type="InterPro" id="IPR004045">
    <property type="entry name" value="Glutathione_S-Trfase_N"/>
</dbReference>
<dbReference type="InterPro" id="IPR036282">
    <property type="entry name" value="Glutathione-S-Trfase_C_sf"/>
</dbReference>
<comment type="caution">
    <text evidence="6">The sequence shown here is derived from an EMBL/GenBank/DDBJ whole genome shotgun (WGS) entry which is preliminary data.</text>
</comment>
<feature type="domain" description="GST N-terminal" evidence="4">
    <location>
        <begin position="4"/>
        <end position="80"/>
    </location>
</feature>
<proteinExistence type="inferred from homology"/>
<dbReference type="InterPro" id="IPR045074">
    <property type="entry name" value="GST_C_Tau"/>
</dbReference>
<dbReference type="InterPro" id="IPR010987">
    <property type="entry name" value="Glutathione-S-Trfase_C-like"/>
</dbReference>
<dbReference type="SFLD" id="SFLDG00358">
    <property type="entry name" value="Main_(cytGST)"/>
    <property type="match status" value="1"/>
</dbReference>
<protein>
    <recommendedName>
        <fullName evidence="3">Glutathione S-transferase</fullName>
        <ecNumber evidence="3">2.5.1.18</ecNumber>
    </recommendedName>
</protein>
<feature type="domain" description="GST C-terminal" evidence="5">
    <location>
        <begin position="85"/>
        <end position="193"/>
    </location>
</feature>
<dbReference type="EMBL" id="CM031827">
    <property type="protein sequence ID" value="KAG6720677.1"/>
    <property type="molecule type" value="Genomic_DNA"/>
</dbReference>
<dbReference type="SFLD" id="SFLDG01152">
    <property type="entry name" value="Main.3:_Omega-_and_Tau-like"/>
    <property type="match status" value="1"/>
</dbReference>
<name>A0A8T1R0K9_CARIL</name>
<comment type="subcellular location">
    <subcellularLocation>
        <location evidence="3">Cytoplasm</location>
        <location evidence="3">Cytosol</location>
    </subcellularLocation>
</comment>
<dbReference type="GO" id="GO:0004364">
    <property type="term" value="F:glutathione transferase activity"/>
    <property type="evidence" value="ECO:0007669"/>
    <property type="project" value="UniProtKB-UniRule"/>
</dbReference>
<keyword evidence="3" id="KW-0963">Cytoplasm</keyword>
<dbReference type="Pfam" id="PF13417">
    <property type="entry name" value="GST_N_3"/>
    <property type="match status" value="1"/>
</dbReference>
<dbReference type="Gene3D" id="3.40.30.10">
    <property type="entry name" value="Glutaredoxin"/>
    <property type="match status" value="1"/>
</dbReference>
<dbReference type="GO" id="GO:0006749">
    <property type="term" value="P:glutathione metabolic process"/>
    <property type="evidence" value="ECO:0007669"/>
    <property type="project" value="InterPro"/>
</dbReference>
<dbReference type="SUPFAM" id="SSF52833">
    <property type="entry name" value="Thioredoxin-like"/>
    <property type="match status" value="1"/>
</dbReference>